<dbReference type="InterPro" id="IPR038408">
    <property type="entry name" value="GNK2_sf"/>
</dbReference>
<dbReference type="InterPro" id="IPR002902">
    <property type="entry name" value="GNK2"/>
</dbReference>
<gene>
    <name evidence="6" type="ORF">HannXRQ_Chr17g0558711</name>
    <name evidence="5" type="ORF">HanXRQr2_Chr17g0815111</name>
</gene>
<keyword evidence="7" id="KW-1185">Reference proteome</keyword>
<dbReference type="PROSITE" id="PS51473">
    <property type="entry name" value="GNK2"/>
    <property type="match status" value="2"/>
</dbReference>
<evidence type="ECO:0000313" key="5">
    <source>
        <dbReference type="EMBL" id="KAF5756474.1"/>
    </source>
</evidence>
<feature type="domain" description="Gnk2-homologous" evidence="4">
    <location>
        <begin position="65"/>
        <end position="167"/>
    </location>
</feature>
<evidence type="ECO:0000259" key="4">
    <source>
        <dbReference type="PROSITE" id="PS51473"/>
    </source>
</evidence>
<reference evidence="5 7" key="1">
    <citation type="journal article" date="2017" name="Nature">
        <title>The sunflower genome provides insights into oil metabolism, flowering and Asterid evolution.</title>
        <authorList>
            <person name="Badouin H."/>
            <person name="Gouzy J."/>
            <person name="Grassa C.J."/>
            <person name="Murat F."/>
            <person name="Staton S.E."/>
            <person name="Cottret L."/>
            <person name="Lelandais-Briere C."/>
            <person name="Owens G.L."/>
            <person name="Carrere S."/>
            <person name="Mayjonade B."/>
            <person name="Legrand L."/>
            <person name="Gill N."/>
            <person name="Kane N.C."/>
            <person name="Bowers J.E."/>
            <person name="Hubner S."/>
            <person name="Bellec A."/>
            <person name="Berard A."/>
            <person name="Berges H."/>
            <person name="Blanchet N."/>
            <person name="Boniface M.C."/>
            <person name="Brunel D."/>
            <person name="Catrice O."/>
            <person name="Chaidir N."/>
            <person name="Claudel C."/>
            <person name="Donnadieu C."/>
            <person name="Faraut T."/>
            <person name="Fievet G."/>
            <person name="Helmstetter N."/>
            <person name="King M."/>
            <person name="Knapp S.J."/>
            <person name="Lai Z."/>
            <person name="Le Paslier M.C."/>
            <person name="Lippi Y."/>
            <person name="Lorenzon L."/>
            <person name="Mandel J.R."/>
            <person name="Marage G."/>
            <person name="Marchand G."/>
            <person name="Marquand E."/>
            <person name="Bret-Mestries E."/>
            <person name="Morien E."/>
            <person name="Nambeesan S."/>
            <person name="Nguyen T."/>
            <person name="Pegot-Espagnet P."/>
            <person name="Pouilly N."/>
            <person name="Raftis F."/>
            <person name="Sallet E."/>
            <person name="Schiex T."/>
            <person name="Thomas J."/>
            <person name="Vandecasteele C."/>
            <person name="Vares D."/>
            <person name="Vear F."/>
            <person name="Vautrin S."/>
            <person name="Crespi M."/>
            <person name="Mangin B."/>
            <person name="Burke J.M."/>
            <person name="Salse J."/>
            <person name="Munos S."/>
            <person name="Vincourt P."/>
            <person name="Rieseberg L.H."/>
            <person name="Langlade N.B."/>
        </authorList>
    </citation>
    <scope>NUCLEOTIDE SEQUENCE [LARGE SCALE GENOMIC DNA]</scope>
    <source>
        <strain evidence="7">cv. SF193</strain>
        <tissue evidence="5">Leaves</tissue>
    </source>
</reference>
<dbReference type="FunFam" id="3.30.430.20:FF:000002">
    <property type="entry name" value="Cysteine-rich receptor-like protein kinase 10"/>
    <property type="match status" value="1"/>
</dbReference>
<evidence type="ECO:0000256" key="3">
    <source>
        <dbReference type="SAM" id="Phobius"/>
    </source>
</evidence>
<reference evidence="5" key="3">
    <citation type="submission" date="2020-06" db="EMBL/GenBank/DDBJ databases">
        <title>Helianthus annuus Genome sequencing and assembly Release 2.</title>
        <authorList>
            <person name="Gouzy J."/>
            <person name="Langlade N."/>
            <person name="Munos S."/>
        </authorList>
    </citation>
    <scope>NUCLEOTIDE SEQUENCE</scope>
    <source>
        <tissue evidence="5">Leaves</tissue>
    </source>
</reference>
<evidence type="ECO:0000313" key="6">
    <source>
        <dbReference type="EMBL" id="OTF87157.1"/>
    </source>
</evidence>
<dbReference type="InParanoid" id="A0A251RS84"/>
<reference evidence="6" key="2">
    <citation type="submission" date="2017-02" db="EMBL/GenBank/DDBJ databases">
        <title>Sunflower complete genome.</title>
        <authorList>
            <person name="Langlade N."/>
            <person name="Munos S."/>
        </authorList>
    </citation>
    <scope>NUCLEOTIDE SEQUENCE [LARGE SCALE GENOMIC DNA]</scope>
    <source>
        <tissue evidence="6">Leaves</tissue>
    </source>
</reference>
<dbReference type="EMBL" id="MNCJ02000332">
    <property type="protein sequence ID" value="KAF5756474.1"/>
    <property type="molecule type" value="Genomic_DNA"/>
</dbReference>
<organism evidence="6 7">
    <name type="scientific">Helianthus annuus</name>
    <name type="common">Common sunflower</name>
    <dbReference type="NCBI Taxonomy" id="4232"/>
    <lineage>
        <taxon>Eukaryota</taxon>
        <taxon>Viridiplantae</taxon>
        <taxon>Streptophyta</taxon>
        <taxon>Embryophyta</taxon>
        <taxon>Tracheophyta</taxon>
        <taxon>Spermatophyta</taxon>
        <taxon>Magnoliopsida</taxon>
        <taxon>eudicotyledons</taxon>
        <taxon>Gunneridae</taxon>
        <taxon>Pentapetalae</taxon>
        <taxon>asterids</taxon>
        <taxon>campanulids</taxon>
        <taxon>Asterales</taxon>
        <taxon>Asteraceae</taxon>
        <taxon>Asteroideae</taxon>
        <taxon>Heliantheae alliance</taxon>
        <taxon>Heliantheae</taxon>
        <taxon>Helianthus</taxon>
    </lineage>
</organism>
<dbReference type="FunCoup" id="A0A251RS84">
    <property type="interactions" value="234"/>
</dbReference>
<dbReference type="AlphaFoldDB" id="A0A251RS84"/>
<feature type="transmembrane region" description="Helical" evidence="3">
    <location>
        <begin position="31"/>
        <end position="52"/>
    </location>
</feature>
<keyword evidence="3" id="KW-1133">Transmembrane helix</keyword>
<keyword evidence="2" id="KW-0677">Repeat</keyword>
<keyword evidence="1" id="KW-0732">Signal</keyword>
<evidence type="ECO:0000313" key="7">
    <source>
        <dbReference type="Proteomes" id="UP000215914"/>
    </source>
</evidence>
<dbReference type="CDD" id="cd23509">
    <property type="entry name" value="Gnk2-like"/>
    <property type="match status" value="2"/>
</dbReference>
<protein>
    <submittedName>
        <fullName evidence="5 6">Gnk2-like domain-containing protein</fullName>
    </submittedName>
</protein>
<dbReference type="EMBL" id="CM007906">
    <property type="protein sequence ID" value="OTF87157.1"/>
    <property type="molecule type" value="Genomic_DNA"/>
</dbReference>
<proteinExistence type="predicted"/>
<dbReference type="Pfam" id="PF01657">
    <property type="entry name" value="Stress-antifung"/>
    <property type="match status" value="2"/>
</dbReference>
<keyword evidence="3" id="KW-0472">Membrane</keyword>
<accession>A0A251RS84</accession>
<dbReference type="Proteomes" id="UP000215914">
    <property type="component" value="Chromosome 17"/>
</dbReference>
<sequence length="329" mass="36689">MKALYLLPIYSNSRALVNLLPNYLTILHLLSLYTMFILAGKLLLWMLCFIFIHSNYPTTSLAQPDFVYYFCENAANYTVNSKYQSNLNNALPALPTTNRGLGFYKLSLGNGNDTVNTVALCRGDVNSDVCDSCVNDSIVKLPQLCPNQKAAIGYYDYCFLTYSNEIILNNPRISFVYLSNHQNATDSERFNSALAPLLRQLRGYAAAAAPLAKFASGNVTGPGFTTIYVIMQCIPDLSEQQCMDCLEDIINRMAQYYNGKVGGRVLLPMCNFRYETYKFFNGSTAQVVSPPSSPPILQSSPSVPQQTPPPGMYYIFFICNILKKQIGLI</sequence>
<dbReference type="Gene3D" id="3.30.430.20">
    <property type="entry name" value="Gnk2 domain, C-X8-C-X2-C motif"/>
    <property type="match status" value="2"/>
</dbReference>
<feature type="domain" description="Gnk2-homologous" evidence="4">
    <location>
        <begin position="172"/>
        <end position="279"/>
    </location>
</feature>
<dbReference type="Gramene" id="mRNA:HanXRQr2_Chr17g0815111">
    <property type="protein sequence ID" value="CDS:HanXRQr2_Chr17g0815111.1"/>
    <property type="gene ID" value="HanXRQr2_Chr17g0815111"/>
</dbReference>
<dbReference type="PANTHER" id="PTHR32099">
    <property type="entry name" value="CYSTEINE-RICH REPEAT SECRETORY PROTEIN"/>
    <property type="match status" value="1"/>
</dbReference>
<evidence type="ECO:0000256" key="2">
    <source>
        <dbReference type="ARBA" id="ARBA00022737"/>
    </source>
</evidence>
<dbReference type="OMA" id="CPNDREA"/>
<name>A0A251RS84_HELAN</name>
<keyword evidence="3" id="KW-0812">Transmembrane</keyword>
<dbReference type="PANTHER" id="PTHR32099:SF99">
    <property type="entry name" value="GNK2-LIKE DOMAIN-CONTAINING PROTEIN"/>
    <property type="match status" value="1"/>
</dbReference>
<evidence type="ECO:0000256" key="1">
    <source>
        <dbReference type="ARBA" id="ARBA00022729"/>
    </source>
</evidence>